<dbReference type="Gene3D" id="3.40.1260.10">
    <property type="entry name" value="DsrEFH-like"/>
    <property type="match status" value="1"/>
</dbReference>
<keyword evidence="1" id="KW-0732">Signal</keyword>
<protein>
    <submittedName>
        <fullName evidence="2">DsrE family protein</fullName>
    </submittedName>
</protein>
<keyword evidence="3" id="KW-1185">Reference proteome</keyword>
<dbReference type="Proteomes" id="UP001268651">
    <property type="component" value="Unassembled WGS sequence"/>
</dbReference>
<dbReference type="RefSeq" id="WP_316661875.1">
    <property type="nucleotide sequence ID" value="NZ_JAWHTF010000003.1"/>
</dbReference>
<feature type="signal peptide" evidence="1">
    <location>
        <begin position="1"/>
        <end position="19"/>
    </location>
</feature>
<organism evidence="2 3">
    <name type="scientific">Gilvirhabdus luticola</name>
    <dbReference type="NCBI Taxonomy" id="3079858"/>
    <lineage>
        <taxon>Bacteria</taxon>
        <taxon>Pseudomonadati</taxon>
        <taxon>Bacteroidota</taxon>
        <taxon>Flavobacteriia</taxon>
        <taxon>Flavobacteriales</taxon>
        <taxon>Flavobacteriaceae</taxon>
        <taxon>Gilvirhabdus</taxon>
    </lineage>
</organism>
<comment type="caution">
    <text evidence="2">The sequence shown here is derived from an EMBL/GenBank/DDBJ whole genome shotgun (WGS) entry which is preliminary data.</text>
</comment>
<dbReference type="Pfam" id="PF02635">
    <property type="entry name" value="DsrE"/>
    <property type="match status" value="1"/>
</dbReference>
<evidence type="ECO:0000256" key="1">
    <source>
        <dbReference type="SAM" id="SignalP"/>
    </source>
</evidence>
<dbReference type="InterPro" id="IPR003787">
    <property type="entry name" value="Sulphur_relay_DsrE/F-like"/>
</dbReference>
<dbReference type="InterPro" id="IPR027396">
    <property type="entry name" value="DsrEFH-like"/>
</dbReference>
<gene>
    <name evidence="2" type="ORF">RXV94_07235</name>
</gene>
<dbReference type="SUPFAM" id="SSF75169">
    <property type="entry name" value="DsrEFH-like"/>
    <property type="match status" value="1"/>
</dbReference>
<evidence type="ECO:0000313" key="3">
    <source>
        <dbReference type="Proteomes" id="UP001268651"/>
    </source>
</evidence>
<sequence>MKIILFLCFTASTFFYTYAQDSLPQHLKGKIKYPVIDVHPMVGVLDIDSNALHYDASIDYKIVIDAYDKMKDSTQVYKPLSEVARIYNLNIANGVPEDKLQLAMVYHSFNMDPLLNDESYQAKYGIDNPNTELISTLKDLGVHFYVCGQLLGFFNVPSENLASQIEIAVSAKTALITLDQMGYSYLNVNED</sequence>
<dbReference type="EMBL" id="JAWHTF010000003">
    <property type="protein sequence ID" value="MDU8885949.1"/>
    <property type="molecule type" value="Genomic_DNA"/>
</dbReference>
<name>A0ABU3U6B8_9FLAO</name>
<feature type="chain" id="PRO_5045529159" evidence="1">
    <location>
        <begin position="20"/>
        <end position="191"/>
    </location>
</feature>
<evidence type="ECO:0000313" key="2">
    <source>
        <dbReference type="EMBL" id="MDU8885949.1"/>
    </source>
</evidence>
<proteinExistence type="predicted"/>
<dbReference type="PANTHER" id="PTHR37691:SF1">
    <property type="entry name" value="BLR3518 PROTEIN"/>
    <property type="match status" value="1"/>
</dbReference>
<accession>A0ABU3U6B8</accession>
<reference evidence="2 3" key="1">
    <citation type="submission" date="2023-10" db="EMBL/GenBank/DDBJ databases">
        <title>Marimonas sp. nov. isolated from tidal mud flat.</title>
        <authorList>
            <person name="Jaincy N.J."/>
            <person name="Srinivasan S."/>
            <person name="Lee S.-S."/>
        </authorList>
    </citation>
    <scope>NUCLEOTIDE SEQUENCE [LARGE SCALE GENOMIC DNA]</scope>
    <source>
        <strain evidence="2 3">MJ-SS3</strain>
    </source>
</reference>
<dbReference type="PANTHER" id="PTHR37691">
    <property type="entry name" value="BLR3518 PROTEIN"/>
    <property type="match status" value="1"/>
</dbReference>